<evidence type="ECO:0000313" key="1">
    <source>
        <dbReference type="EMBL" id="ARV77081.1"/>
    </source>
</evidence>
<organism evidence="1 2">
    <name type="scientific">Pseudomonas phage Phabio</name>
    <dbReference type="NCBI Taxonomy" id="2006668"/>
    <lineage>
        <taxon>Viruses</taxon>
        <taxon>Duplodnaviria</taxon>
        <taxon>Heunggongvirae</taxon>
        <taxon>Uroviricota</taxon>
        <taxon>Caudoviricetes</taxon>
        <taxon>Chimalliviridae</taxon>
        <taxon>Phabiovirus</taxon>
        <taxon>Phabiovirus phabio</taxon>
    </lineage>
</organism>
<evidence type="ECO:0000313" key="2">
    <source>
        <dbReference type="Proteomes" id="UP000225448"/>
    </source>
</evidence>
<gene>
    <name evidence="1" type="ORF">PHABIO_452</name>
</gene>
<sequence length="87" mass="10279">MKKLTSVYEENREVHKSLSTARLALHADEAIKNIFGNTAITKFELYQQLHTAIPYLKHVVHNHVKQSWNFIFKEGIDIEIRMERKTE</sequence>
<proteinExistence type="predicted"/>
<name>A0A1Y0SU89_9CAUD</name>
<accession>A0A1Y0SU89</accession>
<dbReference type="Proteomes" id="UP000225448">
    <property type="component" value="Segment"/>
</dbReference>
<protein>
    <submittedName>
        <fullName evidence="1">Uncharacterized protein</fullName>
    </submittedName>
</protein>
<reference evidence="1 2" key="1">
    <citation type="submission" date="2017-05" db="EMBL/GenBank/DDBJ databases">
        <authorList>
            <person name="Song R."/>
            <person name="Chenine A.L."/>
            <person name="Ruprecht R.M."/>
        </authorList>
    </citation>
    <scope>NUCLEOTIDE SEQUENCE [LARGE SCALE GENOMIC DNA]</scope>
</reference>
<keyword evidence="2" id="KW-1185">Reference proteome</keyword>
<dbReference type="EMBL" id="MF042360">
    <property type="protein sequence ID" value="ARV77081.1"/>
    <property type="molecule type" value="Genomic_DNA"/>
</dbReference>